<dbReference type="OrthoDB" id="396512at2"/>
<dbReference type="SUPFAM" id="SSF53448">
    <property type="entry name" value="Nucleotide-diphospho-sugar transferases"/>
    <property type="match status" value="1"/>
</dbReference>
<reference evidence="2 3" key="1">
    <citation type="journal article" date="2018" name="Nat. Biotechnol.">
        <title>A standardized bacterial taxonomy based on genome phylogeny substantially revises the tree of life.</title>
        <authorList>
            <person name="Parks D.H."/>
            <person name="Chuvochina M."/>
            <person name="Waite D.W."/>
            <person name="Rinke C."/>
            <person name="Skarshewski A."/>
            <person name="Chaumeil P.A."/>
            <person name="Hugenholtz P."/>
        </authorList>
    </citation>
    <scope>NUCLEOTIDE SEQUENCE [LARGE SCALE GENOMIC DNA]</scope>
    <source>
        <strain evidence="2">UBA8781</strain>
    </source>
</reference>
<dbReference type="PANTHER" id="PTHR22916:SF65">
    <property type="entry name" value="SLR1065 PROTEIN"/>
    <property type="match status" value="1"/>
</dbReference>
<protein>
    <submittedName>
        <fullName evidence="2">Glycosyltransferase</fullName>
    </submittedName>
</protein>
<dbReference type="EMBL" id="DPBP01000041">
    <property type="protein sequence ID" value="HCE18322.1"/>
    <property type="molecule type" value="Genomic_DNA"/>
</dbReference>
<dbReference type="InterPro" id="IPR001173">
    <property type="entry name" value="Glyco_trans_2-like"/>
</dbReference>
<dbReference type="RefSeq" id="WP_062188814.1">
    <property type="nucleotide sequence ID" value="NZ_DF967965.1"/>
</dbReference>
<dbReference type="PANTHER" id="PTHR22916">
    <property type="entry name" value="GLYCOSYLTRANSFERASE"/>
    <property type="match status" value="1"/>
</dbReference>
<evidence type="ECO:0000313" key="2">
    <source>
        <dbReference type="EMBL" id="HCE18322.1"/>
    </source>
</evidence>
<sequence length="255" mass="29366">MLVTIVTPSFNQARFLEATMRSVLEQDYPQIEYMVVDGGSTDGSVEVIQKYAHRLAWWVSEPDRGQTDAINKGFARARGEVLAWLNSDDTYEPGAVRRAVEALQAHPQAVMVYGEANYIDEAGRVIGRFPAAQTDYRRLRRGYVHIPQQAAFWRAEAWRAVGPLDPTFYFAMDYDLWVRLSMLGALVFVPGQVWANFRLHRDAKTIAADDRCWPEMLRVHRRLGGGGLAPIVLKYYLRRLVAPYIRWKRSRLFER</sequence>
<dbReference type="CDD" id="cd06433">
    <property type="entry name" value="GT_2_WfgS_like"/>
    <property type="match status" value="1"/>
</dbReference>
<evidence type="ECO:0000259" key="1">
    <source>
        <dbReference type="Pfam" id="PF00535"/>
    </source>
</evidence>
<keyword evidence="2" id="KW-0808">Transferase</keyword>
<feature type="domain" description="Glycosyltransferase 2-like" evidence="1">
    <location>
        <begin position="4"/>
        <end position="117"/>
    </location>
</feature>
<dbReference type="Gene3D" id="3.90.550.10">
    <property type="entry name" value="Spore Coat Polysaccharide Biosynthesis Protein SpsA, Chain A"/>
    <property type="match status" value="1"/>
</dbReference>
<dbReference type="Proteomes" id="UP000264141">
    <property type="component" value="Unassembled WGS sequence"/>
</dbReference>
<dbReference type="AlphaFoldDB" id="A0A3D1JII5"/>
<name>A0A3D1JII5_9CHLR</name>
<evidence type="ECO:0000313" key="3">
    <source>
        <dbReference type="Proteomes" id="UP000264141"/>
    </source>
</evidence>
<organism evidence="2 3">
    <name type="scientific">Anaerolinea thermolimosa</name>
    <dbReference type="NCBI Taxonomy" id="229919"/>
    <lineage>
        <taxon>Bacteria</taxon>
        <taxon>Bacillati</taxon>
        <taxon>Chloroflexota</taxon>
        <taxon>Anaerolineae</taxon>
        <taxon>Anaerolineales</taxon>
        <taxon>Anaerolineaceae</taxon>
        <taxon>Anaerolinea</taxon>
    </lineage>
</organism>
<comment type="caution">
    <text evidence="2">The sequence shown here is derived from an EMBL/GenBank/DDBJ whole genome shotgun (WGS) entry which is preliminary data.</text>
</comment>
<dbReference type="Pfam" id="PF00535">
    <property type="entry name" value="Glycos_transf_2"/>
    <property type="match status" value="1"/>
</dbReference>
<proteinExistence type="predicted"/>
<accession>A0A3D1JII5</accession>
<dbReference type="STRING" id="229919.GCA_001050195_00142"/>
<gene>
    <name evidence="2" type="ORF">DEQ80_10725</name>
</gene>
<dbReference type="GO" id="GO:0016740">
    <property type="term" value="F:transferase activity"/>
    <property type="evidence" value="ECO:0007669"/>
    <property type="project" value="UniProtKB-KW"/>
</dbReference>
<dbReference type="InterPro" id="IPR029044">
    <property type="entry name" value="Nucleotide-diphossugar_trans"/>
</dbReference>